<protein>
    <submittedName>
        <fullName evidence="1">Uncharacterized protein</fullName>
    </submittedName>
</protein>
<sequence length="81" mass="8819">NFRGMAAGKALHNVDYSVVISPSPPNAVPWSLPSRVPTFMRVGEAYWLGMGQPGILFGRTTTPVADDLIWDLNHEIGDPGR</sequence>
<evidence type="ECO:0000313" key="1">
    <source>
        <dbReference type="EMBL" id="GAH92331.1"/>
    </source>
</evidence>
<comment type="caution">
    <text evidence="1">The sequence shown here is derived from an EMBL/GenBank/DDBJ whole genome shotgun (WGS) entry which is preliminary data.</text>
</comment>
<reference evidence="1" key="1">
    <citation type="journal article" date="2014" name="Front. Microbiol.">
        <title>High frequency of phylogenetically diverse reductive dehalogenase-homologous genes in deep subseafloor sedimentary metagenomes.</title>
        <authorList>
            <person name="Kawai M."/>
            <person name="Futagami T."/>
            <person name="Toyoda A."/>
            <person name="Takaki Y."/>
            <person name="Nishi S."/>
            <person name="Hori S."/>
            <person name="Arai W."/>
            <person name="Tsubouchi T."/>
            <person name="Morono Y."/>
            <person name="Uchiyama I."/>
            <person name="Ito T."/>
            <person name="Fujiyama A."/>
            <person name="Inagaki F."/>
            <person name="Takami H."/>
        </authorList>
    </citation>
    <scope>NUCLEOTIDE SEQUENCE</scope>
    <source>
        <strain evidence="1">Expedition CK06-06</strain>
    </source>
</reference>
<name>X1JC90_9ZZZZ</name>
<organism evidence="1">
    <name type="scientific">marine sediment metagenome</name>
    <dbReference type="NCBI Taxonomy" id="412755"/>
    <lineage>
        <taxon>unclassified sequences</taxon>
        <taxon>metagenomes</taxon>
        <taxon>ecological metagenomes</taxon>
    </lineage>
</organism>
<gene>
    <name evidence="1" type="ORF">S03H2_71594</name>
</gene>
<proteinExistence type="predicted"/>
<accession>X1JC90</accession>
<dbReference type="AlphaFoldDB" id="X1JC90"/>
<dbReference type="EMBL" id="BARU01047989">
    <property type="protein sequence ID" value="GAH92331.1"/>
    <property type="molecule type" value="Genomic_DNA"/>
</dbReference>
<feature type="non-terminal residue" evidence="1">
    <location>
        <position position="1"/>
    </location>
</feature>